<dbReference type="PROSITE" id="PS51386">
    <property type="entry name" value="RINT1_TIP20"/>
    <property type="match status" value="1"/>
</dbReference>
<protein>
    <recommendedName>
        <fullName evidence="3">RINT1-like protein MAG2L</fullName>
    </recommendedName>
</protein>
<evidence type="ECO:0000313" key="1">
    <source>
        <dbReference type="EMBL" id="KAG0449993.1"/>
    </source>
</evidence>
<proteinExistence type="predicted"/>
<dbReference type="OrthoDB" id="2189254at2759"/>
<comment type="caution">
    <text evidence="1">The sequence shown here is derived from an EMBL/GenBank/DDBJ whole genome shotgun (WGS) entry which is preliminary data.</text>
</comment>
<name>A0A835U639_VANPL</name>
<dbReference type="EMBL" id="JADCNM010000148">
    <property type="protein sequence ID" value="KAG0449993.1"/>
    <property type="molecule type" value="Genomic_DNA"/>
</dbReference>
<dbReference type="GO" id="GO:0006888">
    <property type="term" value="P:endoplasmic reticulum to Golgi vesicle-mediated transport"/>
    <property type="evidence" value="ECO:0007669"/>
    <property type="project" value="InterPro"/>
</dbReference>
<evidence type="ECO:0008006" key="3">
    <source>
        <dbReference type="Google" id="ProtNLM"/>
    </source>
</evidence>
<dbReference type="GO" id="GO:0070939">
    <property type="term" value="C:Dsl1/NZR complex"/>
    <property type="evidence" value="ECO:0007669"/>
    <property type="project" value="InterPro"/>
</dbReference>
<dbReference type="Proteomes" id="UP000639772">
    <property type="component" value="Unassembled WGS sequence"/>
</dbReference>
<sequence>MEKKTRDRGEPSRFWVRSCRRWLGRWRVETVRAYAETALKLDSLVGDVEDAVSSSVHVKLISPSSQAAVSEETRLLPINSLKQIEDIVESIVQARPHWAGLVSAVDHRVDRSLAILRPQAIVDHRSLLSSLGWPPPLAALSLSSQKAERSSGFSNPLLTMKGDLKAKYSESFFSLCHLQQLQIRRKGRLLKGHKPELDLHQPLWVIEELVNPIFLASQQHFSKWVDKPEFIFALVFKINRDLVDSLDDILQPWVDKARLVGYSCREEWISAMVTSLSTYLAKEVFPQYLDHLEDDGMRTSWLQLIDLMISFDKRMQSLLNKSGLLILLEGKNLQSVSVFSVFCDRHDWLEVWIEIELGEMLDKLQSEMVIEKNWKTRLQGIILVSGSQDYKSPAISGMVLQSISLLIERAKSIPSISLRSKFLNSIGSPIIQEFLDCLLRRCQESEGLTALADDDAMINVACSINAARYFESTLMEWCEDLFFIEIETTEKIQCLKQKSKE</sequence>
<dbReference type="PANTHER" id="PTHR13520:SF1">
    <property type="entry name" value="RINT1-LIKE PROTEIN MAG2"/>
    <property type="match status" value="1"/>
</dbReference>
<organism evidence="1 2">
    <name type="scientific">Vanilla planifolia</name>
    <name type="common">Vanilla</name>
    <dbReference type="NCBI Taxonomy" id="51239"/>
    <lineage>
        <taxon>Eukaryota</taxon>
        <taxon>Viridiplantae</taxon>
        <taxon>Streptophyta</taxon>
        <taxon>Embryophyta</taxon>
        <taxon>Tracheophyta</taxon>
        <taxon>Spermatophyta</taxon>
        <taxon>Magnoliopsida</taxon>
        <taxon>Liliopsida</taxon>
        <taxon>Asparagales</taxon>
        <taxon>Orchidaceae</taxon>
        <taxon>Vanilloideae</taxon>
        <taxon>Vanilleae</taxon>
        <taxon>Vanilla</taxon>
    </lineage>
</organism>
<gene>
    <name evidence="1" type="ORF">HPP92_027002</name>
</gene>
<accession>A0A835U639</accession>
<dbReference type="PANTHER" id="PTHR13520">
    <property type="entry name" value="RAD50-INTERACTING PROTEIN 1 RINT-1"/>
    <property type="match status" value="1"/>
</dbReference>
<reference evidence="1 2" key="1">
    <citation type="journal article" date="2020" name="Nat. Food">
        <title>A phased Vanilla planifolia genome enables genetic improvement of flavour and production.</title>
        <authorList>
            <person name="Hasing T."/>
            <person name="Tang H."/>
            <person name="Brym M."/>
            <person name="Khazi F."/>
            <person name="Huang T."/>
            <person name="Chambers A.H."/>
        </authorList>
    </citation>
    <scope>NUCLEOTIDE SEQUENCE [LARGE SCALE GENOMIC DNA]</scope>
    <source>
        <tissue evidence="1">Leaf</tissue>
    </source>
</reference>
<evidence type="ECO:0000313" key="2">
    <source>
        <dbReference type="Proteomes" id="UP000639772"/>
    </source>
</evidence>
<dbReference type="InterPro" id="IPR007528">
    <property type="entry name" value="RINT1_Tip20"/>
</dbReference>
<dbReference type="GO" id="GO:0060628">
    <property type="term" value="P:regulation of ER to Golgi vesicle-mediated transport"/>
    <property type="evidence" value="ECO:0007669"/>
    <property type="project" value="TreeGrafter"/>
</dbReference>
<dbReference type="Pfam" id="PF04437">
    <property type="entry name" value="RINT1_TIP1"/>
    <property type="match status" value="1"/>
</dbReference>
<dbReference type="GO" id="GO:0006890">
    <property type="term" value="P:retrograde vesicle-mediated transport, Golgi to endoplasmic reticulum"/>
    <property type="evidence" value="ECO:0007669"/>
    <property type="project" value="InterPro"/>
</dbReference>
<dbReference type="AlphaFoldDB" id="A0A835U639"/>